<evidence type="ECO:0000256" key="1">
    <source>
        <dbReference type="SAM" id="MobiDB-lite"/>
    </source>
</evidence>
<sequence length="64" mass="7383">MAVKWALSFRTDRPGQEQRMEEEAARSWELIQQLRGLHTTLDPWRESDTSKAKAAANPEITTLE</sequence>
<name>A0A1G9UZS9_9ACTO</name>
<evidence type="ECO:0000313" key="3">
    <source>
        <dbReference type="Proteomes" id="UP000199671"/>
    </source>
</evidence>
<organism evidence="2 3">
    <name type="scientific">Actinomyces ruminicola</name>
    <dbReference type="NCBI Taxonomy" id="332524"/>
    <lineage>
        <taxon>Bacteria</taxon>
        <taxon>Bacillati</taxon>
        <taxon>Actinomycetota</taxon>
        <taxon>Actinomycetes</taxon>
        <taxon>Actinomycetales</taxon>
        <taxon>Actinomycetaceae</taxon>
        <taxon>Actinomyces</taxon>
    </lineage>
</organism>
<proteinExistence type="predicted"/>
<dbReference type="AlphaFoldDB" id="A0A1G9UZS9"/>
<dbReference type="Proteomes" id="UP000199671">
    <property type="component" value="Unassembled WGS sequence"/>
</dbReference>
<dbReference type="EMBL" id="FNHU01000005">
    <property type="protein sequence ID" value="SDM65383.1"/>
    <property type="molecule type" value="Genomic_DNA"/>
</dbReference>
<reference evidence="2 3" key="1">
    <citation type="submission" date="2016-10" db="EMBL/GenBank/DDBJ databases">
        <authorList>
            <person name="de Groot N.N."/>
        </authorList>
    </citation>
    <scope>NUCLEOTIDE SEQUENCE [LARGE SCALE GENOMIC DNA]</scope>
    <source>
        <strain evidence="2 3">KPR-7B</strain>
    </source>
</reference>
<gene>
    <name evidence="2" type="ORF">SAMN04487766_10536</name>
</gene>
<accession>A0A1G9UZS9</accession>
<dbReference type="RefSeq" id="WP_092609261.1">
    <property type="nucleotide sequence ID" value="NZ_FNHU01000005.1"/>
</dbReference>
<feature type="region of interest" description="Disordered" evidence="1">
    <location>
        <begin position="41"/>
        <end position="64"/>
    </location>
</feature>
<evidence type="ECO:0000313" key="2">
    <source>
        <dbReference type="EMBL" id="SDM65383.1"/>
    </source>
</evidence>
<protein>
    <submittedName>
        <fullName evidence="2">Uncharacterized protein</fullName>
    </submittedName>
</protein>